<dbReference type="PANTHER" id="PTHR26312">
    <property type="entry name" value="TETRATRICOPEPTIDE REPEAT PROTEIN 5"/>
    <property type="match status" value="1"/>
</dbReference>
<proteinExistence type="predicted"/>
<evidence type="ECO:0000313" key="3">
    <source>
        <dbReference type="EMBL" id="BBG92573.1"/>
    </source>
</evidence>
<sequence>MLLRSSSTPVIGTLLSSFSDSPNSSHHHHFNLTSFSCNSSSPNSHSASGFIEFNPESKSLGLKAIRRAWSDGNLEGLVDSSCDMEEFRNSVAPRTSSSYQDNNSMLETAPSFSIFHSGIVDFQGSDQEPLERTITIGQNIESVMGGGDFCFGKKSMGLIEEKGEEEEGLDGIQSLRVEEQVRPASPPMYLAAGLGVQAAGFGWDAWDDELSMVNIDESGNGEEYYKRMVDEYPCHPLFLRNYAQALQSKGDFHGAEDYYLRATLANPQDGESLLEYAKLVWQLHHDQDRALSYFERAAQATPEDSRVLGAYASFLWEIEDDQEEADKGDSMNELENTNSKEETKKFSPSSHIAAANGIDMLDTAEAGSRRGGNAEENYKMMIEENPNNALLLRNYAQFLCQSKGDLQGAEQYYLRAMQADPGDSEIMAQYAKLVWELRHDSEKALSYFQRAVQANPEDSHVLAAYAHFLWEAEDEEDTVMQGHIQVPLVQGGTVSAMPCHQNCHTIQIHYKKC</sequence>
<dbReference type="Pfam" id="PF13432">
    <property type="entry name" value="TPR_16"/>
    <property type="match status" value="1"/>
</dbReference>
<accession>A0A4Y1QL55</accession>
<dbReference type="InterPro" id="IPR003107">
    <property type="entry name" value="HAT"/>
</dbReference>
<protein>
    <submittedName>
        <fullName evidence="3">Tetratricopeptide repeat-like superfamily protein</fullName>
    </submittedName>
</protein>
<dbReference type="SUPFAM" id="SSF48452">
    <property type="entry name" value="TPR-like"/>
    <property type="match status" value="1"/>
</dbReference>
<dbReference type="SMART" id="SM00386">
    <property type="entry name" value="HAT"/>
    <property type="match status" value="4"/>
</dbReference>
<evidence type="ECO:0000259" key="2">
    <source>
        <dbReference type="Pfam" id="PF25474"/>
    </source>
</evidence>
<dbReference type="EMBL" id="AP019297">
    <property type="protein sequence ID" value="BBG92573.1"/>
    <property type="molecule type" value="Genomic_DNA"/>
</dbReference>
<dbReference type="InterPro" id="IPR057352">
    <property type="entry name" value="TPR_TmcB/C"/>
</dbReference>
<evidence type="ECO:0000256" key="1">
    <source>
        <dbReference type="SAM" id="MobiDB-lite"/>
    </source>
</evidence>
<organism evidence="3">
    <name type="scientific">Prunus dulcis</name>
    <name type="common">Almond</name>
    <name type="synonym">Amygdalus dulcis</name>
    <dbReference type="NCBI Taxonomy" id="3755"/>
    <lineage>
        <taxon>Eukaryota</taxon>
        <taxon>Viridiplantae</taxon>
        <taxon>Streptophyta</taxon>
        <taxon>Embryophyta</taxon>
        <taxon>Tracheophyta</taxon>
        <taxon>Spermatophyta</taxon>
        <taxon>Magnoliopsida</taxon>
        <taxon>eudicotyledons</taxon>
        <taxon>Gunneridae</taxon>
        <taxon>Pentapetalae</taxon>
        <taxon>rosids</taxon>
        <taxon>fabids</taxon>
        <taxon>Rosales</taxon>
        <taxon>Rosaceae</taxon>
        <taxon>Amygdaloideae</taxon>
        <taxon>Amygdaleae</taxon>
        <taxon>Prunus</taxon>
    </lineage>
</organism>
<dbReference type="Pfam" id="PF25474">
    <property type="entry name" value="TPR_TmcB"/>
    <property type="match status" value="1"/>
</dbReference>
<reference evidence="3" key="1">
    <citation type="journal article" date="2019" name="Science">
        <title>Mutation of a bHLH transcription factor allowed almond domestication.</title>
        <authorList>
            <person name="Sanchez-Perez R."/>
            <person name="Pavan S."/>
            <person name="Mazzeo R."/>
            <person name="Moldovan C."/>
            <person name="Aiese Cigliano R."/>
            <person name="Del Cueto J."/>
            <person name="Ricciardi F."/>
            <person name="Lotti C."/>
            <person name="Ricciardi L."/>
            <person name="Dicenta F."/>
            <person name="Lopez-Marques R.L."/>
            <person name="Lindberg Moller B."/>
        </authorList>
    </citation>
    <scope>NUCLEOTIDE SEQUENCE</scope>
</reference>
<dbReference type="Gene3D" id="1.25.40.10">
    <property type="entry name" value="Tetratricopeptide repeat domain"/>
    <property type="match status" value="2"/>
</dbReference>
<name>A0A4Y1QL55_PRUDU</name>
<dbReference type="PANTHER" id="PTHR26312:SF217">
    <property type="entry name" value="N-ACETYLGLUCOSAMINE TRANSFERASE, OGT PROTEIN, PUTATIVE-RELATED"/>
    <property type="match status" value="1"/>
</dbReference>
<feature type="region of interest" description="Disordered" evidence="1">
    <location>
        <begin position="322"/>
        <end position="349"/>
    </location>
</feature>
<feature type="domain" description="TmcB/TmcC TPR repeats" evidence="2">
    <location>
        <begin position="373"/>
        <end position="420"/>
    </location>
</feature>
<dbReference type="InterPro" id="IPR011990">
    <property type="entry name" value="TPR-like_helical_dom_sf"/>
</dbReference>
<dbReference type="AlphaFoldDB" id="A0A4Y1QL55"/>
<dbReference type="GO" id="GO:0006396">
    <property type="term" value="P:RNA processing"/>
    <property type="evidence" value="ECO:0007669"/>
    <property type="project" value="InterPro"/>
</dbReference>
<gene>
    <name evidence="3" type="ORF">Prudu_000346</name>
</gene>